<dbReference type="Proteomes" id="UP000886251">
    <property type="component" value="Unassembled WGS sequence"/>
</dbReference>
<gene>
    <name evidence="1" type="ORF">ENI96_11140</name>
</gene>
<proteinExistence type="predicted"/>
<organism evidence="1">
    <name type="scientific">Sedimenticola thiotaurini</name>
    <dbReference type="NCBI Taxonomy" id="1543721"/>
    <lineage>
        <taxon>Bacteria</taxon>
        <taxon>Pseudomonadati</taxon>
        <taxon>Pseudomonadota</taxon>
        <taxon>Gammaproteobacteria</taxon>
        <taxon>Chromatiales</taxon>
        <taxon>Sedimenticolaceae</taxon>
        <taxon>Sedimenticola</taxon>
    </lineage>
</organism>
<name>A0A831RLV8_9GAMM</name>
<protein>
    <submittedName>
        <fullName evidence="1">Uncharacterized protein</fullName>
    </submittedName>
</protein>
<sequence>MERKIALTILGITLVALALAILLPGGRTVSEHPKLPWLIEKDAQGSITVFGVTLGRSTLQEMR</sequence>
<dbReference type="AlphaFoldDB" id="A0A831RLV8"/>
<accession>A0A831RLV8</accession>
<comment type="caution">
    <text evidence="1">The sequence shown here is derived from an EMBL/GenBank/DDBJ whole genome shotgun (WGS) entry which is preliminary data.</text>
</comment>
<feature type="non-terminal residue" evidence="1">
    <location>
        <position position="63"/>
    </location>
</feature>
<evidence type="ECO:0000313" key="1">
    <source>
        <dbReference type="EMBL" id="HEB96970.1"/>
    </source>
</evidence>
<reference evidence="1" key="1">
    <citation type="journal article" date="2020" name="mSystems">
        <title>Genome- and Community-Level Interaction Insights into Carbon Utilization and Element Cycling Functions of Hydrothermarchaeota in Hydrothermal Sediment.</title>
        <authorList>
            <person name="Zhou Z."/>
            <person name="Liu Y."/>
            <person name="Xu W."/>
            <person name="Pan J."/>
            <person name="Luo Z.H."/>
            <person name="Li M."/>
        </authorList>
    </citation>
    <scope>NUCLEOTIDE SEQUENCE [LARGE SCALE GENOMIC DNA]</scope>
    <source>
        <strain evidence="1">HyVt-443</strain>
    </source>
</reference>
<dbReference type="EMBL" id="DRKP01000132">
    <property type="protein sequence ID" value="HEB96970.1"/>
    <property type="molecule type" value="Genomic_DNA"/>
</dbReference>